<feature type="region of interest" description="Disordered" evidence="1">
    <location>
        <begin position="30"/>
        <end position="73"/>
    </location>
</feature>
<accession>A0A834NN93</accession>
<reference evidence="2" key="1">
    <citation type="journal article" date="2020" name="G3 (Bethesda)">
        <title>High-Quality Assemblies for Three Invasive Social Wasps from the &lt;i&gt;Vespula&lt;/i&gt; Genus.</title>
        <authorList>
            <person name="Harrop T.W.R."/>
            <person name="Guhlin J."/>
            <person name="McLaughlin G.M."/>
            <person name="Permina E."/>
            <person name="Stockwell P."/>
            <person name="Gilligan J."/>
            <person name="Le Lec M.F."/>
            <person name="Gruber M.A.M."/>
            <person name="Quinn O."/>
            <person name="Lovegrove M."/>
            <person name="Duncan E.J."/>
            <person name="Remnant E.J."/>
            <person name="Van Eeckhoven J."/>
            <person name="Graham B."/>
            <person name="Knapp R.A."/>
            <person name="Langford K.W."/>
            <person name="Kronenberg Z."/>
            <person name="Press M.O."/>
            <person name="Eacker S.M."/>
            <person name="Wilson-Rankin E.E."/>
            <person name="Purcell J."/>
            <person name="Lester P.J."/>
            <person name="Dearden P.K."/>
        </authorList>
    </citation>
    <scope>NUCLEOTIDE SEQUENCE</scope>
    <source>
        <strain evidence="2">Linc-1</strain>
    </source>
</reference>
<organism evidence="2 3">
    <name type="scientific">Vespula germanica</name>
    <name type="common">German yellow jacket</name>
    <name type="synonym">Paravespula germanica</name>
    <dbReference type="NCBI Taxonomy" id="30212"/>
    <lineage>
        <taxon>Eukaryota</taxon>
        <taxon>Metazoa</taxon>
        <taxon>Ecdysozoa</taxon>
        <taxon>Arthropoda</taxon>
        <taxon>Hexapoda</taxon>
        <taxon>Insecta</taxon>
        <taxon>Pterygota</taxon>
        <taxon>Neoptera</taxon>
        <taxon>Endopterygota</taxon>
        <taxon>Hymenoptera</taxon>
        <taxon>Apocrita</taxon>
        <taxon>Aculeata</taxon>
        <taxon>Vespoidea</taxon>
        <taxon>Vespidae</taxon>
        <taxon>Vespinae</taxon>
        <taxon>Vespula</taxon>
    </lineage>
</organism>
<protein>
    <submittedName>
        <fullName evidence="2">Uncharacterized protein</fullName>
    </submittedName>
</protein>
<sequence length="73" mass="8690">MRGHAKTTIQFSHTRTTEEKFGTYQEIAISYEVKPDKRDRNDDDDDDDDNDTTTTTITTKRDEEKDEKIWQDF</sequence>
<name>A0A834NN93_VESGE</name>
<evidence type="ECO:0000256" key="1">
    <source>
        <dbReference type="SAM" id="MobiDB-lite"/>
    </source>
</evidence>
<dbReference type="Proteomes" id="UP000617340">
    <property type="component" value="Unassembled WGS sequence"/>
</dbReference>
<gene>
    <name evidence="2" type="ORF">HZH68_002880</name>
</gene>
<evidence type="ECO:0000313" key="2">
    <source>
        <dbReference type="EMBL" id="KAF7414391.1"/>
    </source>
</evidence>
<evidence type="ECO:0000313" key="3">
    <source>
        <dbReference type="Proteomes" id="UP000617340"/>
    </source>
</evidence>
<dbReference type="EMBL" id="JACSDZ010000002">
    <property type="protein sequence ID" value="KAF7414391.1"/>
    <property type="molecule type" value="Genomic_DNA"/>
</dbReference>
<feature type="compositionally biased region" description="Basic and acidic residues" evidence="1">
    <location>
        <begin position="59"/>
        <end position="73"/>
    </location>
</feature>
<comment type="caution">
    <text evidence="2">The sequence shown here is derived from an EMBL/GenBank/DDBJ whole genome shotgun (WGS) entry which is preliminary data.</text>
</comment>
<proteinExistence type="predicted"/>
<feature type="compositionally biased region" description="Acidic residues" evidence="1">
    <location>
        <begin position="42"/>
        <end position="51"/>
    </location>
</feature>
<keyword evidence="3" id="KW-1185">Reference proteome</keyword>
<dbReference type="AlphaFoldDB" id="A0A834NN93"/>